<reference evidence="1 11" key="2">
    <citation type="submission" date="2016-01" db="EMBL/GenBank/DDBJ databases">
        <title>The genomic content and context of auxiliary metabolic genes in marine cyanophages.</title>
        <authorList>
            <person name="Marston M.F."/>
            <person name="Martiny J.B.H."/>
            <person name="Crummett L.T."/>
        </authorList>
    </citation>
    <scope>NUCLEOTIDE SEQUENCE [LARGE SCALE GENOMIC DNA]</scope>
    <source>
        <strain evidence="1">W2_07_0710</strain>
    </source>
</reference>
<evidence type="ECO:0000313" key="5">
    <source>
        <dbReference type="EMBL" id="AOO12230.1"/>
    </source>
</evidence>
<reference evidence="9 10" key="1">
    <citation type="journal article" date="2016" name="Environ. Microbiol.">
        <title>Genomic diversification of marine cyanophages into stable ecotypes.</title>
        <authorList>
            <person name="Marston M.F."/>
            <person name="Martiny J.B."/>
        </authorList>
    </citation>
    <scope>NUCLEOTIDE SEQUENCE [LARGE SCALE GENOMIC DNA]</scope>
    <source>
        <strain evidence="2">ES_42_0910</strain>
        <strain evidence="3">Np_05_0604</strain>
        <strain evidence="4">Np_20_0711</strain>
        <strain evidence="5">Np_42_0711</strain>
        <strain evidence="6">Sn_08_0709</strain>
        <strain evidence="7">Sn_13_0910</strain>
        <strain evidence="8">W2_10_0709</strain>
    </source>
</reference>
<proteinExistence type="predicted"/>
<accession>A0A127KMR7</accession>
<dbReference type="Proteomes" id="UP000222561">
    <property type="component" value="Segment"/>
</dbReference>
<evidence type="ECO:0000313" key="4">
    <source>
        <dbReference type="EMBL" id="AOO11994.1"/>
    </source>
</evidence>
<name>A0A127KMR7_9CAUD</name>
<dbReference type="Proteomes" id="UP000221709">
    <property type="component" value="Segment"/>
</dbReference>
<dbReference type="EMBL" id="KX349291">
    <property type="protein sequence ID" value="AOO11529.1"/>
    <property type="molecule type" value="Genomic_DNA"/>
</dbReference>
<evidence type="ECO:0000313" key="1">
    <source>
        <dbReference type="EMBL" id="AMO43295.1"/>
    </source>
</evidence>
<dbReference type="EMBL" id="KX349297">
    <property type="protein sequence ID" value="AOO12933.1"/>
    <property type="molecule type" value="Genomic_DNA"/>
</dbReference>
<organism evidence="1 11">
    <name type="scientific">Cyanophage S-RIM44</name>
    <dbReference type="NCBI Taxonomy" id="1278485"/>
    <lineage>
        <taxon>Viruses</taxon>
        <taxon>Duplodnaviria</taxon>
        <taxon>Heunggongvirae</taxon>
        <taxon>Uroviricota</taxon>
        <taxon>Caudoviricetes</taxon>
        <taxon>Pantevenvirales</taxon>
        <taxon>Kyanoviridae</taxon>
        <taxon>Vellamovirus</taxon>
        <taxon>Vellamovirus rhodeisland44</taxon>
    </lineage>
</organism>
<dbReference type="Proteomes" id="UP000225178">
    <property type="component" value="Segment"/>
</dbReference>
<evidence type="ECO:0000313" key="6">
    <source>
        <dbReference type="EMBL" id="AOO12468.1"/>
    </source>
</evidence>
<evidence type="ECO:0000313" key="8">
    <source>
        <dbReference type="EMBL" id="AOO12933.1"/>
    </source>
</evidence>
<protein>
    <submittedName>
        <fullName evidence="1">Uncharacterized protein</fullName>
    </submittedName>
</protein>
<dbReference type="EMBL" id="KX349295">
    <property type="protein sequence ID" value="AOO12468.1"/>
    <property type="molecule type" value="Genomic_DNA"/>
</dbReference>
<gene>
    <name evidence="2" type="ORF">ES420910_048</name>
    <name evidence="3" type="ORF">Np050604_051</name>
    <name evidence="4" type="ORF">Np200711_048</name>
    <name evidence="5" type="ORF">Np420711_048</name>
    <name evidence="6" type="ORF">Sn080709_051</name>
    <name evidence="7" type="ORF">Sn130910_048</name>
    <name evidence="8" type="ORF">W2100709_051</name>
    <name evidence="1" type="ORF">W270710_051</name>
</gene>
<evidence type="ECO:0000313" key="11">
    <source>
        <dbReference type="Proteomes" id="UP000225786"/>
    </source>
</evidence>
<dbReference type="Proteomes" id="UP000225478">
    <property type="component" value="Segment"/>
</dbReference>
<evidence type="ECO:0000313" key="10">
    <source>
        <dbReference type="Proteomes" id="UP000222561"/>
    </source>
</evidence>
<dbReference type="Proteomes" id="UP000223571">
    <property type="component" value="Segment"/>
</dbReference>
<sequence>MWTPTREIKMLRKALQKDYLYSTEEIIRMKRRVRDLLRLRRDMTRGCGFGNGGPPLIDMTESSMTQQVDEIKESFDNIDKVAL</sequence>
<dbReference type="EMBL" id="KX349293">
    <property type="protein sequence ID" value="AOO11994.1"/>
    <property type="molecule type" value="Genomic_DNA"/>
</dbReference>
<dbReference type="EMBL" id="KX349296">
    <property type="protein sequence ID" value="AOO12695.1"/>
    <property type="molecule type" value="Genomic_DNA"/>
</dbReference>
<keyword evidence="9" id="KW-1185">Reference proteome</keyword>
<dbReference type="Proteomes" id="UP000226130">
    <property type="component" value="Segment"/>
</dbReference>
<evidence type="ECO:0000313" key="7">
    <source>
        <dbReference type="EMBL" id="AOO12695.1"/>
    </source>
</evidence>
<dbReference type="EMBL" id="KU594607">
    <property type="protein sequence ID" value="AMO43295.1"/>
    <property type="molecule type" value="Genomic_DNA"/>
</dbReference>
<evidence type="ECO:0000313" key="2">
    <source>
        <dbReference type="EMBL" id="AOO11529.1"/>
    </source>
</evidence>
<evidence type="ECO:0000313" key="9">
    <source>
        <dbReference type="Proteomes" id="UP000221709"/>
    </source>
</evidence>
<dbReference type="EMBL" id="KX349294">
    <property type="protein sequence ID" value="AOO12230.1"/>
    <property type="molecule type" value="Genomic_DNA"/>
</dbReference>
<evidence type="ECO:0000313" key="3">
    <source>
        <dbReference type="EMBL" id="AOO11767.1"/>
    </source>
</evidence>
<dbReference type="Proteomes" id="UP000225402">
    <property type="component" value="Segment"/>
</dbReference>
<dbReference type="EMBL" id="KX349292">
    <property type="protein sequence ID" value="AOO11767.1"/>
    <property type="molecule type" value="Genomic_DNA"/>
</dbReference>
<dbReference type="Proteomes" id="UP000225786">
    <property type="component" value="Segment"/>
</dbReference>